<proteinExistence type="predicted"/>
<comment type="caution">
    <text evidence="2">The sequence shown here is derived from an EMBL/GenBank/DDBJ whole genome shotgun (WGS) entry which is preliminary data.</text>
</comment>
<name>A0A7C4VH93_9DEIN</name>
<feature type="domain" description="N-acetyltransferase" evidence="1">
    <location>
        <begin position="38"/>
        <end position="185"/>
    </location>
</feature>
<accession>A0A7C4VH93</accession>
<dbReference type="Proteomes" id="UP000885759">
    <property type="component" value="Unassembled WGS sequence"/>
</dbReference>
<dbReference type="EMBL" id="DRPZ01000228">
    <property type="protein sequence ID" value="HGY10150.1"/>
    <property type="molecule type" value="Genomic_DNA"/>
</dbReference>
<dbReference type="InterPro" id="IPR000182">
    <property type="entry name" value="GNAT_dom"/>
</dbReference>
<organism evidence="2">
    <name type="scientific">Oceanithermus profundus</name>
    <dbReference type="NCBI Taxonomy" id="187137"/>
    <lineage>
        <taxon>Bacteria</taxon>
        <taxon>Thermotogati</taxon>
        <taxon>Deinococcota</taxon>
        <taxon>Deinococci</taxon>
        <taxon>Thermales</taxon>
        <taxon>Thermaceae</taxon>
        <taxon>Oceanithermus</taxon>
    </lineage>
</organism>
<dbReference type="InterPro" id="IPR016181">
    <property type="entry name" value="Acyl_CoA_acyltransferase"/>
</dbReference>
<evidence type="ECO:0000313" key="2">
    <source>
        <dbReference type="EMBL" id="HGY10150.1"/>
    </source>
</evidence>
<dbReference type="InterPro" id="IPR051531">
    <property type="entry name" value="N-acetyltransferase"/>
</dbReference>
<sequence>MRLPEELTTPRLRLRRPRADDAAFLHTLFSDPEVVRFLSFRPLETREDARGILERWRLVWRQSGGELPAGETGASLTYVVQPTGEGPIGTLSVAAGRYGYELAYALARFAWGRGYMPEAVKAMSDWLLSHGVWRVFATCHVDNVGSQRALEKAGFEREGRMRRYFTFPNLGPEPADGYLYARVREPQSGRATEE</sequence>
<dbReference type="PROSITE" id="PS51186">
    <property type="entry name" value="GNAT"/>
    <property type="match status" value="1"/>
</dbReference>
<dbReference type="GO" id="GO:0016747">
    <property type="term" value="F:acyltransferase activity, transferring groups other than amino-acyl groups"/>
    <property type="evidence" value="ECO:0007669"/>
    <property type="project" value="InterPro"/>
</dbReference>
<dbReference type="Pfam" id="PF13302">
    <property type="entry name" value="Acetyltransf_3"/>
    <property type="match status" value="1"/>
</dbReference>
<gene>
    <name evidence="2" type="ORF">ENK37_08900</name>
</gene>
<evidence type="ECO:0000259" key="1">
    <source>
        <dbReference type="PROSITE" id="PS51186"/>
    </source>
</evidence>
<reference evidence="2" key="1">
    <citation type="journal article" date="2020" name="mSystems">
        <title>Genome- and Community-Level Interaction Insights into Carbon Utilization and Element Cycling Functions of Hydrothermarchaeota in Hydrothermal Sediment.</title>
        <authorList>
            <person name="Zhou Z."/>
            <person name="Liu Y."/>
            <person name="Xu W."/>
            <person name="Pan J."/>
            <person name="Luo Z.H."/>
            <person name="Li M."/>
        </authorList>
    </citation>
    <scope>NUCLEOTIDE SEQUENCE [LARGE SCALE GENOMIC DNA]</scope>
    <source>
        <strain evidence="2">HyVt-570</strain>
    </source>
</reference>
<dbReference type="PANTHER" id="PTHR43792">
    <property type="entry name" value="GNAT FAMILY, PUTATIVE (AFU_ORTHOLOGUE AFUA_3G00765)-RELATED-RELATED"/>
    <property type="match status" value="1"/>
</dbReference>
<dbReference type="AlphaFoldDB" id="A0A7C4VH93"/>
<dbReference type="Gene3D" id="3.40.630.30">
    <property type="match status" value="1"/>
</dbReference>
<dbReference type="SUPFAM" id="SSF55729">
    <property type="entry name" value="Acyl-CoA N-acyltransferases (Nat)"/>
    <property type="match status" value="1"/>
</dbReference>
<protein>
    <submittedName>
        <fullName evidence="2">N-acetyltransferase</fullName>
    </submittedName>
</protein>